<dbReference type="Proteomes" id="UP001148662">
    <property type="component" value="Unassembled WGS sequence"/>
</dbReference>
<protein>
    <submittedName>
        <fullName evidence="1">Uncharacterized protein</fullName>
    </submittedName>
</protein>
<organism evidence="1 2">
    <name type="scientific">Phlebia brevispora</name>
    <dbReference type="NCBI Taxonomy" id="194682"/>
    <lineage>
        <taxon>Eukaryota</taxon>
        <taxon>Fungi</taxon>
        <taxon>Dikarya</taxon>
        <taxon>Basidiomycota</taxon>
        <taxon>Agaricomycotina</taxon>
        <taxon>Agaricomycetes</taxon>
        <taxon>Polyporales</taxon>
        <taxon>Meruliaceae</taxon>
        <taxon>Phlebia</taxon>
    </lineage>
</organism>
<keyword evidence="2" id="KW-1185">Reference proteome</keyword>
<name>A0ACC1TCE8_9APHY</name>
<dbReference type="EMBL" id="JANHOG010000104">
    <property type="protein sequence ID" value="KAJ3558199.1"/>
    <property type="molecule type" value="Genomic_DNA"/>
</dbReference>
<proteinExistence type="predicted"/>
<accession>A0ACC1TCE8</accession>
<reference evidence="1" key="1">
    <citation type="submission" date="2022-07" db="EMBL/GenBank/DDBJ databases">
        <title>Genome Sequence of Phlebia brevispora.</title>
        <authorList>
            <person name="Buettner E."/>
        </authorList>
    </citation>
    <scope>NUCLEOTIDE SEQUENCE</scope>
    <source>
        <strain evidence="1">MPL23</strain>
    </source>
</reference>
<sequence>MNTEQSRPSGELPSGQNMTTTEDPSSSSPDPMLMYSIVSTSQRMAPGIAIDLDFTNFAAAFGVTQTQTISQSCPQDVAKPQVTNSSPIVGPPCSPSTPGINTPTPFVSHVVELSAAAQSDNEGSAASYSITVGDAASAATILLALLVALIVLYWKWHRQGSLPACDCDEAQEGSDCIPNRRESDAEEAMVASCNDLVRDVDAGEARPPETRTEEDDVRGEEGAHIRNITSSPAAAAGAPHTRDAVGTVALTHTSGTEEKRREYGWGTGDNRQR</sequence>
<comment type="caution">
    <text evidence="1">The sequence shown here is derived from an EMBL/GenBank/DDBJ whole genome shotgun (WGS) entry which is preliminary data.</text>
</comment>
<evidence type="ECO:0000313" key="2">
    <source>
        <dbReference type="Proteomes" id="UP001148662"/>
    </source>
</evidence>
<evidence type="ECO:0000313" key="1">
    <source>
        <dbReference type="EMBL" id="KAJ3558199.1"/>
    </source>
</evidence>
<gene>
    <name evidence="1" type="ORF">NM688_g1063</name>
</gene>